<organism evidence="1 2">
    <name type="scientific">Trichinella patagoniensis</name>
    <dbReference type="NCBI Taxonomy" id="990121"/>
    <lineage>
        <taxon>Eukaryota</taxon>
        <taxon>Metazoa</taxon>
        <taxon>Ecdysozoa</taxon>
        <taxon>Nematoda</taxon>
        <taxon>Enoplea</taxon>
        <taxon>Dorylaimia</taxon>
        <taxon>Trichinellida</taxon>
        <taxon>Trichinellidae</taxon>
        <taxon>Trichinella</taxon>
    </lineage>
</organism>
<comment type="caution">
    <text evidence="1">The sequence shown here is derived from an EMBL/GenBank/DDBJ whole genome shotgun (WGS) entry which is preliminary data.</text>
</comment>
<name>A0A0V0YWE1_9BILA</name>
<evidence type="ECO:0000313" key="2">
    <source>
        <dbReference type="Proteomes" id="UP000054783"/>
    </source>
</evidence>
<keyword evidence="2" id="KW-1185">Reference proteome</keyword>
<dbReference type="Proteomes" id="UP000054783">
    <property type="component" value="Unassembled WGS sequence"/>
</dbReference>
<sequence length="49" mass="5203">MDYIINIELVHTPALVFVGLMALPSIGPEICVASLITGTSSACCHLCVW</sequence>
<accession>A0A0V0YWE1</accession>
<dbReference type="AlphaFoldDB" id="A0A0V0YWE1"/>
<dbReference type="EMBL" id="JYDQ01001853">
    <property type="protein sequence ID" value="KRY04574.1"/>
    <property type="molecule type" value="Genomic_DNA"/>
</dbReference>
<protein>
    <submittedName>
        <fullName evidence="1">Uncharacterized protein</fullName>
    </submittedName>
</protein>
<proteinExistence type="predicted"/>
<gene>
    <name evidence="1" type="ORF">T12_408</name>
</gene>
<reference evidence="1 2" key="1">
    <citation type="submission" date="2015-01" db="EMBL/GenBank/DDBJ databases">
        <title>Evolution of Trichinella species and genotypes.</title>
        <authorList>
            <person name="Korhonen P.K."/>
            <person name="Edoardo P."/>
            <person name="Giuseppe L.R."/>
            <person name="Gasser R.B."/>
        </authorList>
    </citation>
    <scope>NUCLEOTIDE SEQUENCE [LARGE SCALE GENOMIC DNA]</scope>
    <source>
        <strain evidence="1">ISS2496</strain>
    </source>
</reference>
<evidence type="ECO:0000313" key="1">
    <source>
        <dbReference type="EMBL" id="KRY04574.1"/>
    </source>
</evidence>